<proteinExistence type="predicted"/>
<name>A0ABV8UIE3_9PROT</name>
<keyword evidence="1" id="KW-0805">Transcription regulation</keyword>
<evidence type="ECO:0000259" key="5">
    <source>
        <dbReference type="PROSITE" id="PS50949"/>
    </source>
</evidence>
<dbReference type="CDD" id="cd07377">
    <property type="entry name" value="WHTH_GntR"/>
    <property type="match status" value="1"/>
</dbReference>
<evidence type="ECO:0000313" key="6">
    <source>
        <dbReference type="EMBL" id="MFC4350380.1"/>
    </source>
</evidence>
<dbReference type="Gene3D" id="1.10.10.10">
    <property type="entry name" value="Winged helix-like DNA-binding domain superfamily/Winged helix DNA-binding domain"/>
    <property type="match status" value="1"/>
</dbReference>
<sequence>MAIEQNETAWMPSYERVKRYIVEQIRLGNWKPDDQLPSEAKLCELFQVSRMTAARALRELAYDGWLVRMQGVGTFVASARPTASLLEVKDIAQEIRQLNRRHSARVLTLEAINAPAIVASELEVPPDTRIFHSEVVHYEDGQPIQYEERYVNPSAAPRYLEQDYTTITPNEYLTTCDPAREVEQTVEAILPDEKFRDLLQVAPNEPCLLLHRRTWTDVVATSSRFVYAGQRCRLGSRYPLNIQGNPLARNSYIFY</sequence>
<dbReference type="InterPro" id="IPR036388">
    <property type="entry name" value="WH-like_DNA-bd_sf"/>
</dbReference>
<protein>
    <recommendedName>
        <fullName evidence="4">Histidine utilization repressor</fullName>
    </recommendedName>
</protein>
<dbReference type="InterPro" id="IPR010248">
    <property type="entry name" value="His_ut_repres"/>
</dbReference>
<dbReference type="SUPFAM" id="SSF46785">
    <property type="entry name" value="Winged helix' DNA-binding domain"/>
    <property type="match status" value="1"/>
</dbReference>
<dbReference type="InterPro" id="IPR028978">
    <property type="entry name" value="Chorismate_lyase_/UTRA_dom_sf"/>
</dbReference>
<organism evidence="6 7">
    <name type="scientific">Fodinicurvata halophila</name>
    <dbReference type="NCBI Taxonomy" id="1419723"/>
    <lineage>
        <taxon>Bacteria</taxon>
        <taxon>Pseudomonadati</taxon>
        <taxon>Pseudomonadota</taxon>
        <taxon>Alphaproteobacteria</taxon>
        <taxon>Rhodospirillales</taxon>
        <taxon>Rhodovibrionaceae</taxon>
        <taxon>Fodinicurvata</taxon>
    </lineage>
</organism>
<dbReference type="RefSeq" id="WP_382420718.1">
    <property type="nucleotide sequence ID" value="NZ_JBHSCW010000001.1"/>
</dbReference>
<dbReference type="SUPFAM" id="SSF64288">
    <property type="entry name" value="Chorismate lyase-like"/>
    <property type="match status" value="1"/>
</dbReference>
<evidence type="ECO:0000256" key="4">
    <source>
        <dbReference type="NCBIfam" id="TIGR02018"/>
    </source>
</evidence>
<evidence type="ECO:0000256" key="1">
    <source>
        <dbReference type="ARBA" id="ARBA00023015"/>
    </source>
</evidence>
<feature type="domain" description="HTH gntR-type" evidence="5">
    <location>
        <begin position="11"/>
        <end position="79"/>
    </location>
</feature>
<dbReference type="PANTHER" id="PTHR44846:SF16">
    <property type="entry name" value="TRANSCRIPTIONAL REGULATOR PHNF-RELATED"/>
    <property type="match status" value="1"/>
</dbReference>
<evidence type="ECO:0000256" key="2">
    <source>
        <dbReference type="ARBA" id="ARBA00023125"/>
    </source>
</evidence>
<gene>
    <name evidence="6" type="primary">hutC</name>
    <name evidence="6" type="ORF">ACFOW6_02360</name>
</gene>
<dbReference type="PRINTS" id="PR00035">
    <property type="entry name" value="HTHGNTR"/>
</dbReference>
<dbReference type="InterPro" id="IPR036390">
    <property type="entry name" value="WH_DNA-bd_sf"/>
</dbReference>
<dbReference type="Pfam" id="PF07702">
    <property type="entry name" value="UTRA"/>
    <property type="match status" value="1"/>
</dbReference>
<dbReference type="Proteomes" id="UP001595799">
    <property type="component" value="Unassembled WGS sequence"/>
</dbReference>
<dbReference type="Gene3D" id="3.40.1410.10">
    <property type="entry name" value="Chorismate lyase-like"/>
    <property type="match status" value="1"/>
</dbReference>
<reference evidence="7" key="1">
    <citation type="journal article" date="2019" name="Int. J. Syst. Evol. Microbiol.">
        <title>The Global Catalogue of Microorganisms (GCM) 10K type strain sequencing project: providing services to taxonomists for standard genome sequencing and annotation.</title>
        <authorList>
            <consortium name="The Broad Institute Genomics Platform"/>
            <consortium name="The Broad Institute Genome Sequencing Center for Infectious Disease"/>
            <person name="Wu L."/>
            <person name="Ma J."/>
        </authorList>
    </citation>
    <scope>NUCLEOTIDE SEQUENCE [LARGE SCALE GENOMIC DNA]</scope>
    <source>
        <strain evidence="7">CECT 8472</strain>
    </source>
</reference>
<dbReference type="InterPro" id="IPR011663">
    <property type="entry name" value="UTRA"/>
</dbReference>
<dbReference type="PROSITE" id="PS50949">
    <property type="entry name" value="HTH_GNTR"/>
    <property type="match status" value="1"/>
</dbReference>
<dbReference type="Pfam" id="PF00392">
    <property type="entry name" value="GntR"/>
    <property type="match status" value="1"/>
</dbReference>
<dbReference type="InterPro" id="IPR000524">
    <property type="entry name" value="Tscrpt_reg_HTH_GntR"/>
</dbReference>
<keyword evidence="3" id="KW-0804">Transcription</keyword>
<accession>A0ABV8UIE3</accession>
<evidence type="ECO:0000256" key="3">
    <source>
        <dbReference type="ARBA" id="ARBA00023163"/>
    </source>
</evidence>
<comment type="caution">
    <text evidence="6">The sequence shown here is derived from an EMBL/GenBank/DDBJ whole genome shotgun (WGS) entry which is preliminary data.</text>
</comment>
<dbReference type="SMART" id="SM00866">
    <property type="entry name" value="UTRA"/>
    <property type="match status" value="1"/>
</dbReference>
<dbReference type="InterPro" id="IPR050679">
    <property type="entry name" value="Bact_HTH_transcr_reg"/>
</dbReference>
<dbReference type="EMBL" id="JBHSCW010000001">
    <property type="protein sequence ID" value="MFC4350380.1"/>
    <property type="molecule type" value="Genomic_DNA"/>
</dbReference>
<keyword evidence="2" id="KW-0238">DNA-binding</keyword>
<evidence type="ECO:0000313" key="7">
    <source>
        <dbReference type="Proteomes" id="UP001595799"/>
    </source>
</evidence>
<keyword evidence="7" id="KW-1185">Reference proteome</keyword>
<dbReference type="PANTHER" id="PTHR44846">
    <property type="entry name" value="MANNOSYL-D-GLYCERATE TRANSPORT/METABOLISM SYSTEM REPRESSOR MNGR-RELATED"/>
    <property type="match status" value="1"/>
</dbReference>
<dbReference type="SMART" id="SM00345">
    <property type="entry name" value="HTH_GNTR"/>
    <property type="match status" value="1"/>
</dbReference>
<dbReference type="NCBIfam" id="TIGR02018">
    <property type="entry name" value="his_ut_repres"/>
    <property type="match status" value="1"/>
</dbReference>